<feature type="compositionally biased region" description="Basic and acidic residues" evidence="1">
    <location>
        <begin position="72"/>
        <end position="81"/>
    </location>
</feature>
<dbReference type="Proteomes" id="UP001212152">
    <property type="component" value="Unassembled WGS sequence"/>
</dbReference>
<comment type="caution">
    <text evidence="2">The sequence shown here is derived from an EMBL/GenBank/DDBJ whole genome shotgun (WGS) entry which is preliminary data.</text>
</comment>
<feature type="region of interest" description="Disordered" evidence="1">
    <location>
        <begin position="306"/>
        <end position="356"/>
    </location>
</feature>
<dbReference type="EMBL" id="JADGJQ010000015">
    <property type="protein sequence ID" value="KAJ3180655.1"/>
    <property type="molecule type" value="Genomic_DNA"/>
</dbReference>
<evidence type="ECO:0000313" key="3">
    <source>
        <dbReference type="Proteomes" id="UP001212152"/>
    </source>
</evidence>
<feature type="region of interest" description="Disordered" evidence="1">
    <location>
        <begin position="1"/>
        <end position="124"/>
    </location>
</feature>
<reference evidence="2" key="1">
    <citation type="submission" date="2020-05" db="EMBL/GenBank/DDBJ databases">
        <title>Phylogenomic resolution of chytrid fungi.</title>
        <authorList>
            <person name="Stajich J.E."/>
            <person name="Amses K."/>
            <person name="Simmons R."/>
            <person name="Seto K."/>
            <person name="Myers J."/>
            <person name="Bonds A."/>
            <person name="Quandt C.A."/>
            <person name="Barry K."/>
            <person name="Liu P."/>
            <person name="Grigoriev I."/>
            <person name="Longcore J.E."/>
            <person name="James T.Y."/>
        </authorList>
    </citation>
    <scope>NUCLEOTIDE SEQUENCE</scope>
    <source>
        <strain evidence="2">JEL0379</strain>
    </source>
</reference>
<evidence type="ECO:0000256" key="1">
    <source>
        <dbReference type="SAM" id="MobiDB-lite"/>
    </source>
</evidence>
<keyword evidence="3" id="KW-1185">Reference proteome</keyword>
<feature type="compositionally biased region" description="Basic and acidic residues" evidence="1">
    <location>
        <begin position="1"/>
        <end position="19"/>
    </location>
</feature>
<accession>A0AAD5TNT1</accession>
<feature type="compositionally biased region" description="Acidic residues" evidence="1">
    <location>
        <begin position="310"/>
        <end position="333"/>
    </location>
</feature>
<gene>
    <name evidence="2" type="ORF">HDU87_001768</name>
</gene>
<organism evidence="2 3">
    <name type="scientific">Geranomyces variabilis</name>
    <dbReference type="NCBI Taxonomy" id="109894"/>
    <lineage>
        <taxon>Eukaryota</taxon>
        <taxon>Fungi</taxon>
        <taxon>Fungi incertae sedis</taxon>
        <taxon>Chytridiomycota</taxon>
        <taxon>Chytridiomycota incertae sedis</taxon>
        <taxon>Chytridiomycetes</taxon>
        <taxon>Spizellomycetales</taxon>
        <taxon>Powellomycetaceae</taxon>
        <taxon>Geranomyces</taxon>
    </lineage>
</organism>
<dbReference type="AlphaFoldDB" id="A0AAD5TNT1"/>
<name>A0AAD5TNT1_9FUNG</name>
<feature type="compositionally biased region" description="Polar residues" evidence="1">
    <location>
        <begin position="32"/>
        <end position="44"/>
    </location>
</feature>
<sequence length="459" mass="49257">METTNDDRPVTQRSHKDPESCPQYSRQRRPTITRSRSPVRTRSFSGRLPGPPRRLSVDELVPLAAEREEFDEQHSDNHSNRDGSQQDYQSLLHDLTPGGKTTPRTMNKIKVEPADPEPVPDESSALVLAAPSAQASNQRAASAQQAPRIVPSLFAPVHGKVPSFSDFNLARPPPEPSTPIPTLPTGNAWDASIDDPLSSRTMHRLIATTCAKHRPPLGIDIPGRTHAEVLRAWASTVPASVDLGSAYWMLETGGEAALSGVKRRRVASVARLASASAMHELLVSQGYTFVDTDDDEDEVRELATMADPLAADDSDPDAEGEPDEDEPFGEFDDGGGGSSSSALTAQPFQRGAAASHRGPAYIYNATRTVHRPTPRPSSAAAASSHHLVRVHLSSAPAYHPWTPPTQGAFAAGESSTPLFDSMYISREVTSSGGGAAPTLTYVLNGPHRRLPMLGGLSFD</sequence>
<proteinExistence type="predicted"/>
<protein>
    <submittedName>
        <fullName evidence="2">Uncharacterized protein</fullName>
    </submittedName>
</protein>
<evidence type="ECO:0000313" key="2">
    <source>
        <dbReference type="EMBL" id="KAJ3180655.1"/>
    </source>
</evidence>